<accession>A0ACD5TLD4</accession>
<name>A0ACD5TLD4_AVESA</name>
<dbReference type="EnsemblPlants" id="AVESA.00010b.r2.1CG0079010.1">
    <property type="protein sequence ID" value="AVESA.00010b.r2.1CG0079010.1.CDS.1"/>
    <property type="gene ID" value="AVESA.00010b.r2.1CG0079010"/>
</dbReference>
<evidence type="ECO:0000313" key="2">
    <source>
        <dbReference type="Proteomes" id="UP001732700"/>
    </source>
</evidence>
<sequence>MSTCASSSAIVVGTVSGYHLLKIDSYSRIRDLIPLRTCTTLHRCVLESRSLVFKAEFFGAMTKEGTTTKGAVHVEGVEPQAFMAFLHFVYTDTLPDIRDEEETWMLHHLLVLADRYDMDRLKLICQGKLRNRIDVSSAATTLALAEQHHYHGLKDACLDFLELPGNLKAVVASDGFDHLATSCPDVLREIIAKLAAL</sequence>
<reference evidence="1" key="2">
    <citation type="submission" date="2025-09" db="UniProtKB">
        <authorList>
            <consortium name="EnsemblPlants"/>
        </authorList>
    </citation>
    <scope>IDENTIFICATION</scope>
</reference>
<dbReference type="Proteomes" id="UP001732700">
    <property type="component" value="Chromosome 1C"/>
</dbReference>
<reference evidence="1" key="1">
    <citation type="submission" date="2021-05" db="EMBL/GenBank/DDBJ databases">
        <authorList>
            <person name="Scholz U."/>
            <person name="Mascher M."/>
            <person name="Fiebig A."/>
        </authorList>
    </citation>
    <scope>NUCLEOTIDE SEQUENCE [LARGE SCALE GENOMIC DNA]</scope>
</reference>
<protein>
    <submittedName>
        <fullName evidence="1">Uncharacterized protein</fullName>
    </submittedName>
</protein>
<organism evidence="1 2">
    <name type="scientific">Avena sativa</name>
    <name type="common">Oat</name>
    <dbReference type="NCBI Taxonomy" id="4498"/>
    <lineage>
        <taxon>Eukaryota</taxon>
        <taxon>Viridiplantae</taxon>
        <taxon>Streptophyta</taxon>
        <taxon>Embryophyta</taxon>
        <taxon>Tracheophyta</taxon>
        <taxon>Spermatophyta</taxon>
        <taxon>Magnoliopsida</taxon>
        <taxon>Liliopsida</taxon>
        <taxon>Poales</taxon>
        <taxon>Poaceae</taxon>
        <taxon>BOP clade</taxon>
        <taxon>Pooideae</taxon>
        <taxon>Poodae</taxon>
        <taxon>Poeae</taxon>
        <taxon>Poeae Chloroplast Group 1 (Aveneae type)</taxon>
        <taxon>Aveninae</taxon>
        <taxon>Avena</taxon>
    </lineage>
</organism>
<evidence type="ECO:0000313" key="1">
    <source>
        <dbReference type="EnsemblPlants" id="AVESA.00010b.r2.1CG0079010.1.CDS.1"/>
    </source>
</evidence>
<keyword evidence="2" id="KW-1185">Reference proteome</keyword>
<proteinExistence type="predicted"/>